<protein>
    <submittedName>
        <fullName evidence="2">Uncharacterized protein</fullName>
    </submittedName>
</protein>
<gene>
    <name evidence="2" type="ORF">Cvel_174</name>
</gene>
<proteinExistence type="predicted"/>
<dbReference type="PhylomeDB" id="A0A0G4F9K3"/>
<evidence type="ECO:0000256" key="1">
    <source>
        <dbReference type="SAM" id="MobiDB-lite"/>
    </source>
</evidence>
<reference evidence="2" key="1">
    <citation type="submission" date="2014-11" db="EMBL/GenBank/DDBJ databases">
        <authorList>
            <person name="Otto D Thomas"/>
            <person name="Naeem Raeece"/>
        </authorList>
    </citation>
    <scope>NUCLEOTIDE SEQUENCE</scope>
</reference>
<name>A0A0G4F9K3_9ALVE</name>
<feature type="region of interest" description="Disordered" evidence="1">
    <location>
        <begin position="1"/>
        <end position="25"/>
    </location>
</feature>
<accession>A0A0G4F9K3</accession>
<organism evidence="2">
    <name type="scientific">Chromera velia CCMP2878</name>
    <dbReference type="NCBI Taxonomy" id="1169474"/>
    <lineage>
        <taxon>Eukaryota</taxon>
        <taxon>Sar</taxon>
        <taxon>Alveolata</taxon>
        <taxon>Colpodellida</taxon>
        <taxon>Chromeraceae</taxon>
        <taxon>Chromera</taxon>
    </lineage>
</organism>
<dbReference type="EMBL" id="CDMZ01000221">
    <property type="protein sequence ID" value="CEM09465.1"/>
    <property type="molecule type" value="Genomic_DNA"/>
</dbReference>
<sequence>MMDTEFQFEKSQAAEPSEEENRGGKDQEKWRIFMMQWMQFALQKVDPNVPNTPGVSKIDAALAFLIVTFDKADLGILQDQFGNGGEWPQDEEERDKFFSYGGFRFFTDAVHPRWKCAIKQKAALSSEVYHAERREIFSDGKVWEIFEDAVFFATNGGEERPVEVMKNKDGKNKEGKVERGPTFRSFNLELLSLARPEGASKVVVTGSGVVKGLQFRTLSSFYQTDPFDPKKKVSQPL</sequence>
<evidence type="ECO:0000313" key="2">
    <source>
        <dbReference type="EMBL" id="CEM09465.1"/>
    </source>
</evidence>
<dbReference type="VEuPathDB" id="CryptoDB:Cvel_174"/>
<dbReference type="AlphaFoldDB" id="A0A0G4F9K3"/>